<keyword evidence="7" id="KW-1185">Reference proteome</keyword>
<dbReference type="Pfam" id="PF05025">
    <property type="entry name" value="RbsD_FucU"/>
    <property type="match status" value="1"/>
</dbReference>
<dbReference type="RefSeq" id="WP_382400672.1">
    <property type="nucleotide sequence ID" value="NZ_JBHSWH010000001.1"/>
</dbReference>
<dbReference type="PANTHER" id="PTHR37831:SF1">
    <property type="entry name" value="D-RIBOSE PYRANASE"/>
    <property type="match status" value="1"/>
</dbReference>
<reference evidence="7" key="1">
    <citation type="journal article" date="2019" name="Int. J. Syst. Evol. Microbiol.">
        <title>The Global Catalogue of Microorganisms (GCM) 10K type strain sequencing project: providing services to taxonomists for standard genome sequencing and annotation.</title>
        <authorList>
            <consortium name="The Broad Institute Genomics Platform"/>
            <consortium name="The Broad Institute Genome Sequencing Center for Infectious Disease"/>
            <person name="Wu L."/>
            <person name="Ma J."/>
        </authorList>
    </citation>
    <scope>NUCLEOTIDE SEQUENCE [LARGE SCALE GENOMIC DNA]</scope>
    <source>
        <strain evidence="7">CCUG 58127</strain>
    </source>
</reference>
<gene>
    <name evidence="6" type="ORF">ACFQDH_09470</name>
</gene>
<comment type="catalytic activity">
    <reaction evidence="1">
        <text>beta-D-ribopyranose = beta-D-ribofuranose</text>
        <dbReference type="Rhea" id="RHEA:25432"/>
        <dbReference type="ChEBI" id="CHEBI:27476"/>
        <dbReference type="ChEBI" id="CHEBI:47002"/>
        <dbReference type="EC" id="5.4.99.62"/>
    </reaction>
</comment>
<evidence type="ECO:0000256" key="2">
    <source>
        <dbReference type="ARBA" id="ARBA00012862"/>
    </source>
</evidence>
<dbReference type="Gene3D" id="3.40.1650.10">
    <property type="entry name" value="RbsD-like domain"/>
    <property type="match status" value="1"/>
</dbReference>
<keyword evidence="3" id="KW-0963">Cytoplasm</keyword>
<dbReference type="SUPFAM" id="SSF102546">
    <property type="entry name" value="RbsD-like"/>
    <property type="match status" value="1"/>
</dbReference>
<evidence type="ECO:0000313" key="6">
    <source>
        <dbReference type="EMBL" id="MFC6705490.1"/>
    </source>
</evidence>
<dbReference type="InterPro" id="IPR007721">
    <property type="entry name" value="RbsD_FucU"/>
</dbReference>
<keyword evidence="4" id="KW-0413">Isomerase</keyword>
<accession>A0ABW2AF73</accession>
<organism evidence="6 7">
    <name type="scientific">Flexivirga alba</name>
    <dbReference type="NCBI Taxonomy" id="702742"/>
    <lineage>
        <taxon>Bacteria</taxon>
        <taxon>Bacillati</taxon>
        <taxon>Actinomycetota</taxon>
        <taxon>Actinomycetes</taxon>
        <taxon>Micrococcales</taxon>
        <taxon>Dermacoccaceae</taxon>
        <taxon>Flexivirga</taxon>
    </lineage>
</organism>
<dbReference type="Proteomes" id="UP001596298">
    <property type="component" value="Unassembled WGS sequence"/>
</dbReference>
<keyword evidence="5" id="KW-0119">Carbohydrate metabolism</keyword>
<proteinExistence type="predicted"/>
<evidence type="ECO:0000313" key="7">
    <source>
        <dbReference type="Proteomes" id="UP001596298"/>
    </source>
</evidence>
<protein>
    <recommendedName>
        <fullName evidence="2">D-ribose pyranase</fullName>
        <ecNumber evidence="2">5.4.99.62</ecNumber>
    </recommendedName>
</protein>
<dbReference type="InterPro" id="IPR023064">
    <property type="entry name" value="D-ribose_pyranase"/>
</dbReference>
<dbReference type="PANTHER" id="PTHR37831">
    <property type="entry name" value="D-RIBOSE PYRANASE"/>
    <property type="match status" value="1"/>
</dbReference>
<evidence type="ECO:0000256" key="3">
    <source>
        <dbReference type="ARBA" id="ARBA00022490"/>
    </source>
</evidence>
<name>A0ABW2AF73_9MICO</name>
<dbReference type="EMBL" id="JBHSWH010000001">
    <property type="protein sequence ID" value="MFC6705490.1"/>
    <property type="molecule type" value="Genomic_DNA"/>
</dbReference>
<sequence length="146" mass="15692">MITHGVIHAELARHLGGLRHTERFVVCDSGLPLGDVPTVDLGYRYGAATFEDVVQTVIPGLTLERSWISRDMLATNPTCLRALTALDLSPEAIDHERFKQLALEAKFAIRTGEATFYANVICQAGVPFGAAVLSPPAATGVDRHPG</sequence>
<dbReference type="EC" id="5.4.99.62" evidence="2"/>
<dbReference type="InterPro" id="IPR023750">
    <property type="entry name" value="RbsD-like_sf"/>
</dbReference>
<comment type="caution">
    <text evidence="6">The sequence shown here is derived from an EMBL/GenBank/DDBJ whole genome shotgun (WGS) entry which is preliminary data.</text>
</comment>
<evidence type="ECO:0000256" key="5">
    <source>
        <dbReference type="ARBA" id="ARBA00023277"/>
    </source>
</evidence>
<evidence type="ECO:0000256" key="1">
    <source>
        <dbReference type="ARBA" id="ARBA00000223"/>
    </source>
</evidence>
<evidence type="ECO:0000256" key="4">
    <source>
        <dbReference type="ARBA" id="ARBA00023235"/>
    </source>
</evidence>